<feature type="domain" description="Recombinase" evidence="6">
    <location>
        <begin position="176"/>
        <end position="298"/>
    </location>
</feature>
<dbReference type="InterPro" id="IPR036162">
    <property type="entry name" value="Resolvase-like_N_sf"/>
</dbReference>
<dbReference type="GO" id="GO:0003677">
    <property type="term" value="F:DNA binding"/>
    <property type="evidence" value="ECO:0007669"/>
    <property type="project" value="UniProtKB-KW"/>
</dbReference>
<dbReference type="AlphaFoldDB" id="A0A1T4MRH2"/>
<keyword evidence="8" id="KW-1185">Reference proteome</keyword>
<dbReference type="PROSITE" id="PS50157">
    <property type="entry name" value="ZINC_FINGER_C2H2_2"/>
    <property type="match status" value="1"/>
</dbReference>
<dbReference type="Pfam" id="PF00239">
    <property type="entry name" value="Resolvase"/>
    <property type="match status" value="1"/>
</dbReference>
<dbReference type="Gene3D" id="3.90.1750.20">
    <property type="entry name" value="Putative Large Serine Recombinase, Chain B, Domain 2"/>
    <property type="match status" value="1"/>
</dbReference>
<dbReference type="EMBL" id="FUWO01000013">
    <property type="protein sequence ID" value="SJZ69553.1"/>
    <property type="molecule type" value="Genomic_DNA"/>
</dbReference>
<feature type="domain" description="Resolvase/invertase-type recombinase catalytic" evidence="5">
    <location>
        <begin position="20"/>
        <end position="168"/>
    </location>
</feature>
<dbReference type="Pfam" id="PF07508">
    <property type="entry name" value="Recombinase"/>
    <property type="match status" value="1"/>
</dbReference>
<dbReference type="OrthoDB" id="9811097at2"/>
<evidence type="ECO:0000259" key="4">
    <source>
        <dbReference type="PROSITE" id="PS50157"/>
    </source>
</evidence>
<dbReference type="GO" id="GO:0000150">
    <property type="term" value="F:DNA strand exchange activity"/>
    <property type="evidence" value="ECO:0007669"/>
    <property type="project" value="InterPro"/>
</dbReference>
<dbReference type="InterPro" id="IPR013087">
    <property type="entry name" value="Znf_C2H2_type"/>
</dbReference>
<dbReference type="PANTHER" id="PTHR30461:SF2">
    <property type="entry name" value="SERINE RECOMBINASE PINE-RELATED"/>
    <property type="match status" value="1"/>
</dbReference>
<dbReference type="SMART" id="SM00857">
    <property type="entry name" value="Resolvase"/>
    <property type="match status" value="1"/>
</dbReference>
<accession>A0A1T4MRH2</accession>
<dbReference type="FunFam" id="3.90.1750.20:FF:000007">
    <property type="entry name" value="Site-specific recombinase"/>
    <property type="match status" value="1"/>
</dbReference>
<evidence type="ECO:0000313" key="8">
    <source>
        <dbReference type="Proteomes" id="UP000189941"/>
    </source>
</evidence>
<evidence type="ECO:0000256" key="1">
    <source>
        <dbReference type="ARBA" id="ARBA00023125"/>
    </source>
</evidence>
<dbReference type="SUPFAM" id="SSF53041">
    <property type="entry name" value="Resolvase-like"/>
    <property type="match status" value="1"/>
</dbReference>
<keyword evidence="1" id="KW-0238">DNA-binding</keyword>
<protein>
    <submittedName>
        <fullName evidence="7">Site-specific DNA recombinase</fullName>
    </submittedName>
</protein>
<evidence type="ECO:0000259" key="5">
    <source>
        <dbReference type="PROSITE" id="PS51736"/>
    </source>
</evidence>
<dbReference type="PROSITE" id="PS51737">
    <property type="entry name" value="RECOMBINASE_DNA_BIND"/>
    <property type="match status" value="1"/>
</dbReference>
<keyword evidence="2" id="KW-0233">DNA recombination</keyword>
<dbReference type="InterPro" id="IPR025827">
    <property type="entry name" value="Zn_ribbon_recom_dom"/>
</dbReference>
<evidence type="ECO:0000256" key="3">
    <source>
        <dbReference type="SAM" id="Coils"/>
    </source>
</evidence>
<feature type="domain" description="C2H2-type" evidence="4">
    <location>
        <begin position="318"/>
        <end position="352"/>
    </location>
</feature>
<dbReference type="Gene3D" id="3.40.50.1390">
    <property type="entry name" value="Resolvase, N-terminal catalytic domain"/>
    <property type="match status" value="1"/>
</dbReference>
<dbReference type="InterPro" id="IPR006119">
    <property type="entry name" value="Resolv_N"/>
</dbReference>
<keyword evidence="3" id="KW-0175">Coiled coil</keyword>
<dbReference type="PROSITE" id="PS51736">
    <property type="entry name" value="RECOMBINASES_3"/>
    <property type="match status" value="1"/>
</dbReference>
<dbReference type="InterPro" id="IPR038109">
    <property type="entry name" value="DNA_bind_recomb_sf"/>
</dbReference>
<evidence type="ECO:0000313" key="7">
    <source>
        <dbReference type="EMBL" id="SJZ69553.1"/>
    </source>
</evidence>
<reference evidence="8" key="1">
    <citation type="submission" date="2017-02" db="EMBL/GenBank/DDBJ databases">
        <authorList>
            <person name="Varghese N."/>
            <person name="Submissions S."/>
        </authorList>
    </citation>
    <scope>NUCLEOTIDE SEQUENCE [LARGE SCALE GENOMIC DNA]</scope>
    <source>
        <strain evidence="8">DSM 15739</strain>
    </source>
</reference>
<dbReference type="PANTHER" id="PTHR30461">
    <property type="entry name" value="DNA-INVERTASE FROM LAMBDOID PROPHAGE"/>
    <property type="match status" value="1"/>
</dbReference>
<dbReference type="STRING" id="1121925.SAMN02746011_01527"/>
<evidence type="ECO:0000259" key="6">
    <source>
        <dbReference type="PROSITE" id="PS51737"/>
    </source>
</evidence>
<dbReference type="InterPro" id="IPR050639">
    <property type="entry name" value="SSR_resolvase"/>
</dbReference>
<feature type="coiled-coil region" evidence="3">
    <location>
        <begin position="430"/>
        <end position="471"/>
    </location>
</feature>
<sequence length="520" mass="61081">MRRITTLDVRTSSETKPKQKVAAYIRVSTSNEDQLISLEAQRRHYKTLIENNDEWQLVDIYSDEGITGTKKDRRPELLRLISDCEKGKIDFILTKSISRFARNTIDCLELVRKLMDLGVHIYFEKENINTNLMESELMLSILSSLAENESVSLSENSKWSIRQRFKRGTYKLSYPPYGYDYINEMVVVNEEQAPVVRRIFNSVLKGMGTERIAMQLNEEGIPTKRNGNWTGSTIRGIVKNEKYTGDVLLQKTFTDEHFNRKVNQGELDQYLIENHHEAIITHAEFEAANQMLEYQASQKNVAAGSRKYLNRYPFSGKIECAECGDTFKRRIHTSTHSKYIAWCCSTHIKNKNECSMLFIREERIHQAFITMMNKLIFARKEILHPLFETVKNGFKQDTEEQLDHIELQLTEGYAKSQMLKKLMDDKFLEQKLYEEQRAKMDKQINELLEDKERLLRLIRNEEEQVYELKRLMSFTDKQQEVASFEETIFNEYIEKVYIHSSTKIGFLLKSGLLLKEEVNR</sequence>
<dbReference type="InterPro" id="IPR011109">
    <property type="entry name" value="DNA_bind_recombinase_dom"/>
</dbReference>
<dbReference type="RefSeq" id="WP_078756241.1">
    <property type="nucleotide sequence ID" value="NZ_FUWO01000013.1"/>
</dbReference>
<organism evidence="7 8">
    <name type="scientific">Globicatella sulfidifaciens DSM 15739</name>
    <dbReference type="NCBI Taxonomy" id="1121925"/>
    <lineage>
        <taxon>Bacteria</taxon>
        <taxon>Bacillati</taxon>
        <taxon>Bacillota</taxon>
        <taxon>Bacilli</taxon>
        <taxon>Lactobacillales</taxon>
        <taxon>Aerococcaceae</taxon>
        <taxon>Globicatella</taxon>
    </lineage>
</organism>
<name>A0A1T4MRH2_9LACT</name>
<dbReference type="CDD" id="cd00338">
    <property type="entry name" value="Ser_Recombinase"/>
    <property type="match status" value="1"/>
</dbReference>
<gene>
    <name evidence="7" type="ORF">SAMN02746011_01527</name>
</gene>
<proteinExistence type="predicted"/>
<dbReference type="Pfam" id="PF13408">
    <property type="entry name" value="Zn_ribbon_recom"/>
    <property type="match status" value="1"/>
</dbReference>
<dbReference type="Proteomes" id="UP000189941">
    <property type="component" value="Unassembled WGS sequence"/>
</dbReference>
<evidence type="ECO:0000256" key="2">
    <source>
        <dbReference type="ARBA" id="ARBA00023172"/>
    </source>
</evidence>